<evidence type="ECO:0000256" key="2">
    <source>
        <dbReference type="ARBA" id="ARBA00010790"/>
    </source>
</evidence>
<dbReference type="PROSITE" id="PS00623">
    <property type="entry name" value="GMC_OXRED_1"/>
    <property type="match status" value="1"/>
</dbReference>
<protein>
    <submittedName>
        <fullName evidence="8">GMC family oxidoreductase</fullName>
    </submittedName>
</protein>
<keyword evidence="4 5" id="KW-0274">FAD</keyword>
<evidence type="ECO:0000256" key="5">
    <source>
        <dbReference type="RuleBase" id="RU003968"/>
    </source>
</evidence>
<dbReference type="EMBL" id="JBHSKF010000009">
    <property type="protein sequence ID" value="MFC5289082.1"/>
    <property type="molecule type" value="Genomic_DNA"/>
</dbReference>
<sequence length="515" mass="54946">MYDYVIVGAGSAGCALAARLSEDPDTKVCLVEAGPADTSPNIHVPALFSKLLRSGLDWDYDTHDEPGLNGRRLFLPRGRVLGGTSSINTQIYIRGNRLDYDSWDQPGWGFDELLPYFKRSEDNEWGESEYHGAGGPMKVSDNRSRNAMSTAFVEAAVEAGFAANDDFNGESQDGFGYFQLTQKDGRRVSASTAFLHPNMGRPNLTVLTNVQVHRIVIENGFAVGVTGERFGEELTVRADREVILSAGAYGSPHLLQLSGIGPAQGIAPLGIQVVADLPGVGQNLQDHVLIPLVFPHEHPISMIGFGQPEHLEQFGAGHGPLTCNGPEVGGFHRTDAGLPAPNVEYLSAPVAFVDNGLGVPVGHAITFGPSMLTPRSRGALSLASDDPTVKPRIQHNFFTEQADMDDAVKAVRTALEISRQKALSPYCSTLYRGPASESDADIAGYIRAYTHSIFHPVGTCAIGSVVDPELRVQGVGGLRVADASVMPLIPRGNTNAPSIAIGEKAADLIRKGTTA</sequence>
<name>A0ABW0ENT9_9PSEU</name>
<dbReference type="SUPFAM" id="SSF54373">
    <property type="entry name" value="FAD-linked reductases, C-terminal domain"/>
    <property type="match status" value="1"/>
</dbReference>
<feature type="domain" description="Glucose-methanol-choline oxidoreductase N-terminal" evidence="6">
    <location>
        <begin position="78"/>
        <end position="101"/>
    </location>
</feature>
<keyword evidence="9" id="KW-1185">Reference proteome</keyword>
<dbReference type="Pfam" id="PF05199">
    <property type="entry name" value="GMC_oxred_C"/>
    <property type="match status" value="1"/>
</dbReference>
<dbReference type="InterPro" id="IPR012132">
    <property type="entry name" value="GMC_OxRdtase"/>
</dbReference>
<feature type="domain" description="Glucose-methanol-choline oxidoreductase N-terminal" evidence="7">
    <location>
        <begin position="247"/>
        <end position="261"/>
    </location>
</feature>
<comment type="cofactor">
    <cofactor evidence="1">
        <name>FAD</name>
        <dbReference type="ChEBI" id="CHEBI:57692"/>
    </cofactor>
</comment>
<evidence type="ECO:0000256" key="4">
    <source>
        <dbReference type="ARBA" id="ARBA00022827"/>
    </source>
</evidence>
<gene>
    <name evidence="8" type="ORF">ACFPM7_18690</name>
</gene>
<dbReference type="PIRSF" id="PIRSF000137">
    <property type="entry name" value="Alcohol_oxidase"/>
    <property type="match status" value="1"/>
</dbReference>
<dbReference type="PANTHER" id="PTHR11552">
    <property type="entry name" value="GLUCOSE-METHANOL-CHOLINE GMC OXIDOREDUCTASE"/>
    <property type="match status" value="1"/>
</dbReference>
<dbReference type="PANTHER" id="PTHR11552:SF147">
    <property type="entry name" value="CHOLINE DEHYDROGENASE, MITOCHONDRIAL"/>
    <property type="match status" value="1"/>
</dbReference>
<dbReference type="InterPro" id="IPR007867">
    <property type="entry name" value="GMC_OxRtase_C"/>
</dbReference>
<proteinExistence type="inferred from homology"/>
<dbReference type="Proteomes" id="UP001596157">
    <property type="component" value="Unassembled WGS sequence"/>
</dbReference>
<organism evidence="8 9">
    <name type="scientific">Actinokineospora guangxiensis</name>
    <dbReference type="NCBI Taxonomy" id="1490288"/>
    <lineage>
        <taxon>Bacteria</taxon>
        <taxon>Bacillati</taxon>
        <taxon>Actinomycetota</taxon>
        <taxon>Actinomycetes</taxon>
        <taxon>Pseudonocardiales</taxon>
        <taxon>Pseudonocardiaceae</taxon>
        <taxon>Actinokineospora</taxon>
    </lineage>
</organism>
<comment type="similarity">
    <text evidence="2 5">Belongs to the GMC oxidoreductase family.</text>
</comment>
<evidence type="ECO:0000313" key="9">
    <source>
        <dbReference type="Proteomes" id="UP001596157"/>
    </source>
</evidence>
<evidence type="ECO:0000256" key="1">
    <source>
        <dbReference type="ARBA" id="ARBA00001974"/>
    </source>
</evidence>
<dbReference type="Gene3D" id="3.30.560.10">
    <property type="entry name" value="Glucose Oxidase, domain 3"/>
    <property type="match status" value="1"/>
</dbReference>
<keyword evidence="3 5" id="KW-0285">Flavoprotein</keyword>
<evidence type="ECO:0000256" key="3">
    <source>
        <dbReference type="ARBA" id="ARBA00022630"/>
    </source>
</evidence>
<dbReference type="Pfam" id="PF00732">
    <property type="entry name" value="GMC_oxred_N"/>
    <property type="match status" value="1"/>
</dbReference>
<comment type="caution">
    <text evidence="8">The sequence shown here is derived from an EMBL/GenBank/DDBJ whole genome shotgun (WGS) entry which is preliminary data.</text>
</comment>
<dbReference type="RefSeq" id="WP_378248926.1">
    <property type="nucleotide sequence ID" value="NZ_JBHSKF010000009.1"/>
</dbReference>
<evidence type="ECO:0000259" key="6">
    <source>
        <dbReference type="PROSITE" id="PS00623"/>
    </source>
</evidence>
<dbReference type="SUPFAM" id="SSF51905">
    <property type="entry name" value="FAD/NAD(P)-binding domain"/>
    <property type="match status" value="1"/>
</dbReference>
<dbReference type="Gene3D" id="3.50.50.60">
    <property type="entry name" value="FAD/NAD(P)-binding domain"/>
    <property type="match status" value="1"/>
</dbReference>
<accession>A0ABW0ENT9</accession>
<evidence type="ECO:0000259" key="7">
    <source>
        <dbReference type="PROSITE" id="PS00624"/>
    </source>
</evidence>
<dbReference type="InterPro" id="IPR000172">
    <property type="entry name" value="GMC_OxRdtase_N"/>
</dbReference>
<evidence type="ECO:0000313" key="8">
    <source>
        <dbReference type="EMBL" id="MFC5289082.1"/>
    </source>
</evidence>
<dbReference type="InterPro" id="IPR036188">
    <property type="entry name" value="FAD/NAD-bd_sf"/>
</dbReference>
<dbReference type="PROSITE" id="PS00624">
    <property type="entry name" value="GMC_OXRED_2"/>
    <property type="match status" value="1"/>
</dbReference>
<reference evidence="9" key="1">
    <citation type="journal article" date="2019" name="Int. J. Syst. Evol. Microbiol.">
        <title>The Global Catalogue of Microorganisms (GCM) 10K type strain sequencing project: providing services to taxonomists for standard genome sequencing and annotation.</title>
        <authorList>
            <consortium name="The Broad Institute Genomics Platform"/>
            <consortium name="The Broad Institute Genome Sequencing Center for Infectious Disease"/>
            <person name="Wu L."/>
            <person name="Ma J."/>
        </authorList>
    </citation>
    <scope>NUCLEOTIDE SEQUENCE [LARGE SCALE GENOMIC DNA]</scope>
    <source>
        <strain evidence="9">CCUG 59778</strain>
    </source>
</reference>